<dbReference type="Proteomes" id="UP000012042">
    <property type="component" value="Chromosome"/>
</dbReference>
<dbReference type="FunFam" id="3.40.50.720:FF:000203">
    <property type="entry name" value="D-3-phosphoglycerate dehydrogenase (SerA)"/>
    <property type="match status" value="1"/>
</dbReference>
<organism evidence="7 8">
    <name type="scientific">Levilactobacillus brevis KB290</name>
    <dbReference type="NCBI Taxonomy" id="1001583"/>
    <lineage>
        <taxon>Bacteria</taxon>
        <taxon>Bacillati</taxon>
        <taxon>Bacillota</taxon>
        <taxon>Bacilli</taxon>
        <taxon>Lactobacillales</taxon>
        <taxon>Lactobacillaceae</taxon>
        <taxon>Levilactobacillus</taxon>
    </lineage>
</organism>
<dbReference type="EMBL" id="AP012167">
    <property type="protein sequence ID" value="BAN07098.1"/>
    <property type="molecule type" value="Genomic_DNA"/>
</dbReference>
<dbReference type="KEGG" id="lbk:LVISKB_1463"/>
<feature type="domain" description="D-isomer specific 2-hydroxyacid dehydrogenase catalytic" evidence="5">
    <location>
        <begin position="7"/>
        <end position="322"/>
    </location>
</feature>
<comment type="similarity">
    <text evidence="1 4">Belongs to the D-isomer specific 2-hydroxyacid dehydrogenase family.</text>
</comment>
<dbReference type="InterPro" id="IPR036291">
    <property type="entry name" value="NAD(P)-bd_dom_sf"/>
</dbReference>
<gene>
    <name evidence="7" type="ORF">LVISKB_1463</name>
</gene>
<keyword evidence="2 4" id="KW-0560">Oxidoreductase</keyword>
<dbReference type="PANTHER" id="PTHR42789">
    <property type="entry name" value="D-ISOMER SPECIFIC 2-HYDROXYACID DEHYDROGENASE FAMILY PROTEIN (AFU_ORTHOLOGUE AFUA_6G10090)"/>
    <property type="match status" value="1"/>
</dbReference>
<dbReference type="PANTHER" id="PTHR42789:SF1">
    <property type="entry name" value="D-ISOMER SPECIFIC 2-HYDROXYACID DEHYDROGENASE FAMILY PROTEIN (AFU_ORTHOLOGUE AFUA_6G10090)"/>
    <property type="match status" value="1"/>
</dbReference>
<proteinExistence type="inferred from homology"/>
<dbReference type="GO" id="GO:0016616">
    <property type="term" value="F:oxidoreductase activity, acting on the CH-OH group of donors, NAD or NADP as acceptor"/>
    <property type="evidence" value="ECO:0007669"/>
    <property type="project" value="InterPro"/>
</dbReference>
<evidence type="ECO:0000259" key="6">
    <source>
        <dbReference type="Pfam" id="PF02826"/>
    </source>
</evidence>
<evidence type="ECO:0000256" key="3">
    <source>
        <dbReference type="ARBA" id="ARBA00023027"/>
    </source>
</evidence>
<dbReference type="InterPro" id="IPR029753">
    <property type="entry name" value="D-isomer_DH_CS"/>
</dbReference>
<dbReference type="CDD" id="cd12178">
    <property type="entry name" value="2-Hacid_dh_13"/>
    <property type="match status" value="1"/>
</dbReference>
<evidence type="ECO:0000313" key="7">
    <source>
        <dbReference type="EMBL" id="BAN07098.1"/>
    </source>
</evidence>
<protein>
    <submittedName>
        <fullName evidence="7">Putative 2-hydroxyacid dehydrogenase SH0752</fullName>
    </submittedName>
</protein>
<dbReference type="InterPro" id="IPR050857">
    <property type="entry name" value="D-2-hydroxyacid_DH"/>
</dbReference>
<dbReference type="Pfam" id="PF00389">
    <property type="entry name" value="2-Hacid_dh"/>
    <property type="match status" value="1"/>
</dbReference>
<evidence type="ECO:0000256" key="4">
    <source>
        <dbReference type="RuleBase" id="RU003719"/>
    </source>
</evidence>
<feature type="domain" description="D-isomer specific 2-hydroxyacid dehydrogenase NAD-binding" evidence="6">
    <location>
        <begin position="113"/>
        <end position="290"/>
    </location>
</feature>
<dbReference type="PROSITE" id="PS00670">
    <property type="entry name" value="D_2_HYDROXYACID_DH_2"/>
    <property type="match status" value="1"/>
</dbReference>
<dbReference type="GO" id="GO:0051287">
    <property type="term" value="F:NAD binding"/>
    <property type="evidence" value="ECO:0007669"/>
    <property type="project" value="InterPro"/>
</dbReference>
<dbReference type="InterPro" id="IPR006139">
    <property type="entry name" value="D-isomer_2_OHA_DH_cat_dom"/>
</dbReference>
<name>M5AE37_LEVBR</name>
<dbReference type="SUPFAM" id="SSF52283">
    <property type="entry name" value="Formate/glycerate dehydrogenase catalytic domain-like"/>
    <property type="match status" value="1"/>
</dbReference>
<evidence type="ECO:0000259" key="5">
    <source>
        <dbReference type="Pfam" id="PF00389"/>
    </source>
</evidence>
<dbReference type="AlphaFoldDB" id="M5AE37"/>
<sequence length="323" mass="34693">MTHMTSVLVTAPIPQAALNILRQANLDVDCYNGHGLITKAELLKRVVGKDYLITPLSTQVDRDIIDADPQLKLIANYGAGFNNIDADYARSRQIPVTNTPKVSTVSTAEVTAGLIIALTHRLVEGDRLMRDQGFDGWSPLFFLGHELAGKTLGILGMGQIGQAVAKRLAAFDMKIIYTQRHPLDATTAQALHAQQVPLTDLVAQSDILTIHCPFTPETHHLLGAAEFKAMKDSAYLINAARGSIIDEAALLTALQQGQLAGAALDVYEAEPHVDAGFKALDNVILTPHVGNATVEARDAMATIVAKNAVRVDQGQAPLYIVNP</sequence>
<keyword evidence="3" id="KW-0520">NAD</keyword>
<dbReference type="PATRIC" id="fig|1001583.3.peg.1445"/>
<dbReference type="SUPFAM" id="SSF51735">
    <property type="entry name" value="NAD(P)-binding Rossmann-fold domains"/>
    <property type="match status" value="1"/>
</dbReference>
<dbReference type="Pfam" id="PF02826">
    <property type="entry name" value="2-Hacid_dh_C"/>
    <property type="match status" value="1"/>
</dbReference>
<evidence type="ECO:0000313" key="8">
    <source>
        <dbReference type="Proteomes" id="UP000012042"/>
    </source>
</evidence>
<dbReference type="Gene3D" id="3.40.50.720">
    <property type="entry name" value="NAD(P)-binding Rossmann-like Domain"/>
    <property type="match status" value="2"/>
</dbReference>
<dbReference type="PROSITE" id="PS00671">
    <property type="entry name" value="D_2_HYDROXYACID_DH_3"/>
    <property type="match status" value="1"/>
</dbReference>
<reference evidence="7 8" key="1">
    <citation type="journal article" date="2013" name="PLoS ONE">
        <title>Genomic Analysis by Deep Sequencing of the Probiotic Lactobacillus brevis KB290 Harboring Nine Plasmids Reveals Genomic Stability.</title>
        <authorList>
            <person name="Fukao M."/>
            <person name="Oshima K."/>
            <person name="Morita H."/>
            <person name="Toh H."/>
            <person name="Suda W."/>
            <person name="Kim S.W."/>
            <person name="Suzuki S."/>
            <person name="Yakabe T."/>
            <person name="Hattori M."/>
            <person name="Yajima N."/>
        </authorList>
    </citation>
    <scope>NUCLEOTIDE SEQUENCE [LARGE SCALE GENOMIC DNA]</scope>
    <source>
        <strain evidence="7 8">KB290</strain>
    </source>
</reference>
<dbReference type="HOGENOM" id="CLU_019796_1_2_9"/>
<dbReference type="InterPro" id="IPR006140">
    <property type="entry name" value="D-isomer_DH_NAD-bd"/>
</dbReference>
<evidence type="ECO:0000256" key="2">
    <source>
        <dbReference type="ARBA" id="ARBA00023002"/>
    </source>
</evidence>
<evidence type="ECO:0000256" key="1">
    <source>
        <dbReference type="ARBA" id="ARBA00005854"/>
    </source>
</evidence>
<accession>M5AE37</accession>